<name>A0ACC2FHQ0_DALPE</name>
<proteinExistence type="predicted"/>
<sequence>MNFRSPSPSLPAVHVSASPSSPHSPCQHNPSVDPSRGLRTVWAVPPLTASSGRSLVPRAPLPSPPQRLSSASDSWHGPDERETALVPSPYHFPSPPFSFK</sequence>
<evidence type="ECO:0000313" key="2">
    <source>
        <dbReference type="Proteomes" id="UP001157502"/>
    </source>
</evidence>
<organism evidence="1 2">
    <name type="scientific">Dallia pectoralis</name>
    <name type="common">Alaska blackfish</name>
    <dbReference type="NCBI Taxonomy" id="75939"/>
    <lineage>
        <taxon>Eukaryota</taxon>
        <taxon>Metazoa</taxon>
        <taxon>Chordata</taxon>
        <taxon>Craniata</taxon>
        <taxon>Vertebrata</taxon>
        <taxon>Euteleostomi</taxon>
        <taxon>Actinopterygii</taxon>
        <taxon>Neopterygii</taxon>
        <taxon>Teleostei</taxon>
        <taxon>Protacanthopterygii</taxon>
        <taxon>Esociformes</taxon>
        <taxon>Umbridae</taxon>
        <taxon>Dallia</taxon>
    </lineage>
</organism>
<evidence type="ECO:0000313" key="1">
    <source>
        <dbReference type="EMBL" id="KAJ7990877.1"/>
    </source>
</evidence>
<comment type="caution">
    <text evidence="1">The sequence shown here is derived from an EMBL/GenBank/DDBJ whole genome shotgun (WGS) entry which is preliminary data.</text>
</comment>
<dbReference type="Proteomes" id="UP001157502">
    <property type="component" value="Chromosome 27"/>
</dbReference>
<keyword evidence="2" id="KW-1185">Reference proteome</keyword>
<reference evidence="1" key="1">
    <citation type="submission" date="2021-05" db="EMBL/GenBank/DDBJ databases">
        <authorList>
            <person name="Pan Q."/>
            <person name="Jouanno E."/>
            <person name="Zahm M."/>
            <person name="Klopp C."/>
            <person name="Cabau C."/>
            <person name="Louis A."/>
            <person name="Berthelot C."/>
            <person name="Parey E."/>
            <person name="Roest Crollius H."/>
            <person name="Montfort J."/>
            <person name="Robinson-Rechavi M."/>
            <person name="Bouchez O."/>
            <person name="Lampietro C."/>
            <person name="Lopez Roques C."/>
            <person name="Donnadieu C."/>
            <person name="Postlethwait J."/>
            <person name="Bobe J."/>
            <person name="Dillon D."/>
            <person name="Chandos A."/>
            <person name="von Hippel F."/>
            <person name="Guiguen Y."/>
        </authorList>
    </citation>
    <scope>NUCLEOTIDE SEQUENCE</scope>
    <source>
        <strain evidence="1">YG-Jan2019</strain>
    </source>
</reference>
<protein>
    <submittedName>
        <fullName evidence="1">Uncharacterized protein</fullName>
    </submittedName>
</protein>
<dbReference type="EMBL" id="CM055754">
    <property type="protein sequence ID" value="KAJ7990877.1"/>
    <property type="molecule type" value="Genomic_DNA"/>
</dbReference>
<gene>
    <name evidence="1" type="ORF">DPEC_G00291460</name>
</gene>
<accession>A0ACC2FHQ0</accession>